<dbReference type="EMBL" id="AATQ01000027">
    <property type="protein sequence ID" value="EAU45422.1"/>
    <property type="molecule type" value="Genomic_DNA"/>
</dbReference>
<dbReference type="OrthoDB" id="9780302at2"/>
<dbReference type="InterPro" id="IPR011002">
    <property type="entry name" value="FliG_a-hlx"/>
</dbReference>
<feature type="region of interest" description="Disordered" evidence="11">
    <location>
        <begin position="1"/>
        <end position="28"/>
    </location>
</feature>
<dbReference type="InterPro" id="IPR000090">
    <property type="entry name" value="Flg_Motor_Flig"/>
</dbReference>
<comment type="subcellular location">
    <subcellularLocation>
        <location evidence="1">Bacterial flagellum basal body</location>
    </subcellularLocation>
    <subcellularLocation>
        <location evidence="2">Cell membrane</location>
        <topology evidence="2">Peripheral membrane protein</topology>
        <orientation evidence="2">Cytoplasmic side</orientation>
    </subcellularLocation>
</comment>
<comment type="function">
    <text evidence="10">FliG is one of three proteins (FliG, FliN, FliM) that forms the rotor-mounted switch complex (C ring), located at the base of the basal body. This complex interacts with the CheY and CheZ chemotaxis proteins, in addition to contacting components of the motor that determine the direction of flagellar rotation.</text>
</comment>
<evidence type="ECO:0000256" key="3">
    <source>
        <dbReference type="ARBA" id="ARBA00010299"/>
    </source>
</evidence>
<dbReference type="GO" id="GO:0003774">
    <property type="term" value="F:cytoskeletal motor activity"/>
    <property type="evidence" value="ECO:0007669"/>
    <property type="project" value="InterPro"/>
</dbReference>
<dbReference type="InterPro" id="IPR023087">
    <property type="entry name" value="Flg_Motor_Flig_C"/>
</dbReference>
<evidence type="ECO:0000256" key="8">
    <source>
        <dbReference type="ARBA" id="ARBA00023136"/>
    </source>
</evidence>
<dbReference type="Gene3D" id="1.10.220.30">
    <property type="match status" value="3"/>
</dbReference>
<evidence type="ECO:0000313" key="16">
    <source>
        <dbReference type="Proteomes" id="UP000006230"/>
    </source>
</evidence>
<dbReference type="eggNOG" id="COG1536">
    <property type="taxonomic scope" value="Bacteria"/>
</dbReference>
<keyword evidence="16" id="KW-1185">Reference proteome</keyword>
<keyword evidence="15" id="KW-0969">Cilium</keyword>
<name>Q0FMH6_SALBH</name>
<evidence type="ECO:0000256" key="2">
    <source>
        <dbReference type="ARBA" id="ARBA00004413"/>
    </source>
</evidence>
<dbReference type="Pfam" id="PF14842">
    <property type="entry name" value="FliG_N"/>
    <property type="match status" value="1"/>
</dbReference>
<evidence type="ECO:0000256" key="9">
    <source>
        <dbReference type="ARBA" id="ARBA00023143"/>
    </source>
</evidence>
<dbReference type="STRING" id="314265.R2601_00480"/>
<accession>Q0FMH6</accession>
<dbReference type="PANTHER" id="PTHR30534">
    <property type="entry name" value="FLAGELLAR MOTOR SWITCH PROTEIN FLIG"/>
    <property type="match status" value="1"/>
</dbReference>
<comment type="caution">
    <text evidence="15">The sequence shown here is derived from an EMBL/GenBank/DDBJ whole genome shotgun (WGS) entry which is preliminary data.</text>
</comment>
<evidence type="ECO:0000256" key="10">
    <source>
        <dbReference type="ARBA" id="ARBA00025598"/>
    </source>
</evidence>
<comment type="similarity">
    <text evidence="3">Belongs to the FliG family.</text>
</comment>
<evidence type="ECO:0000259" key="12">
    <source>
        <dbReference type="Pfam" id="PF01706"/>
    </source>
</evidence>
<evidence type="ECO:0000256" key="4">
    <source>
        <dbReference type="ARBA" id="ARBA00021870"/>
    </source>
</evidence>
<dbReference type="Proteomes" id="UP000006230">
    <property type="component" value="Unassembled WGS sequence"/>
</dbReference>
<dbReference type="Pfam" id="PF01706">
    <property type="entry name" value="FliG_C"/>
    <property type="match status" value="1"/>
</dbReference>
<keyword evidence="7" id="KW-0283">Flagellar rotation</keyword>
<dbReference type="SUPFAM" id="SSF48029">
    <property type="entry name" value="FliG"/>
    <property type="match status" value="2"/>
</dbReference>
<dbReference type="RefSeq" id="WP_007803985.1">
    <property type="nucleotide sequence ID" value="NZ_DS022280.1"/>
</dbReference>
<evidence type="ECO:0000259" key="14">
    <source>
        <dbReference type="Pfam" id="PF14842"/>
    </source>
</evidence>
<dbReference type="InterPro" id="IPR028263">
    <property type="entry name" value="FliG_N"/>
</dbReference>
<dbReference type="InterPro" id="IPR032779">
    <property type="entry name" value="FliG_M"/>
</dbReference>
<evidence type="ECO:0000313" key="15">
    <source>
        <dbReference type="EMBL" id="EAU45422.1"/>
    </source>
</evidence>
<organism evidence="15 16">
    <name type="scientific">Salipiger bermudensis (strain DSM 26914 / JCM 13377 / KCTC 12554 / HTCC2601)</name>
    <name type="common">Pelagibaca bermudensis</name>
    <dbReference type="NCBI Taxonomy" id="314265"/>
    <lineage>
        <taxon>Bacteria</taxon>
        <taxon>Pseudomonadati</taxon>
        <taxon>Pseudomonadota</taxon>
        <taxon>Alphaproteobacteria</taxon>
        <taxon>Rhodobacterales</taxon>
        <taxon>Roseobacteraceae</taxon>
        <taxon>Salipiger</taxon>
    </lineage>
</organism>
<dbReference type="PANTHER" id="PTHR30534:SF0">
    <property type="entry name" value="FLAGELLAR MOTOR SWITCH PROTEIN FLIG"/>
    <property type="match status" value="1"/>
</dbReference>
<keyword evidence="8" id="KW-0472">Membrane</keyword>
<evidence type="ECO:0000256" key="5">
    <source>
        <dbReference type="ARBA" id="ARBA00022475"/>
    </source>
</evidence>
<evidence type="ECO:0000256" key="7">
    <source>
        <dbReference type="ARBA" id="ARBA00022779"/>
    </source>
</evidence>
<evidence type="ECO:0000256" key="6">
    <source>
        <dbReference type="ARBA" id="ARBA00022500"/>
    </source>
</evidence>
<dbReference type="PRINTS" id="PR00954">
    <property type="entry name" value="FLGMOTORFLIG"/>
</dbReference>
<proteinExistence type="inferred from homology"/>
<evidence type="ECO:0000259" key="13">
    <source>
        <dbReference type="Pfam" id="PF14841"/>
    </source>
</evidence>
<sequence>MAVADIKRTTSSSTGSGKPARRPKKLTGPQKAAVLFLSLGEKRGSALLQQLDDEEIQQMTRAMSGLGSISSETVEQVLTDFVQDITNGGGVVGSFAAAENLLRSLMPGDKVDGILKDIRGPLKERDLWARFNTLSENVIANYLKGEHEQTIAAILSNVNTDVAAKVLPILGPEKMHNVVERMIRMEAVPHHMMQQIEESLQADIMNAGAQPTTAEQHQRMADLFNKLDRNAFDNMAPELEDKIPDTFNAIRAKMFTFEDLAKMEAMDLAKIMRGVPGNTLPTALRGATDIARDAFLNALPARSRDMLTEEMESMGPVRRRDVNAAQALMLDYARQLADDDQVRLPFGEDEEDIF</sequence>
<keyword evidence="6" id="KW-0145">Chemotaxis</keyword>
<protein>
    <recommendedName>
        <fullName evidence="4">Flagellar motor switch protein FliG</fullName>
    </recommendedName>
</protein>
<feature type="domain" description="Flagellar motor switch protein FliG C-terminal" evidence="12">
    <location>
        <begin position="238"/>
        <end position="344"/>
    </location>
</feature>
<keyword evidence="15" id="KW-0282">Flagellum</keyword>
<feature type="domain" description="Flagellar motor switch protein FliG middle" evidence="13">
    <location>
        <begin position="137"/>
        <end position="210"/>
    </location>
</feature>
<keyword evidence="5" id="KW-1003">Cell membrane</keyword>
<evidence type="ECO:0000256" key="11">
    <source>
        <dbReference type="SAM" id="MobiDB-lite"/>
    </source>
</evidence>
<keyword evidence="15" id="KW-0966">Cell projection</keyword>
<reference evidence="15 16" key="1">
    <citation type="journal article" date="2010" name="J. Bacteriol.">
        <title>Genome sequences of Pelagibaca bermudensis HTCC2601T and Maritimibacter alkaliphilus HTCC2654T, the type strains of two marine Roseobacter genera.</title>
        <authorList>
            <person name="Thrash J.C."/>
            <person name="Cho J.C."/>
            <person name="Ferriera S."/>
            <person name="Johnson J."/>
            <person name="Vergin K.L."/>
            <person name="Giovannoni S.J."/>
        </authorList>
    </citation>
    <scope>NUCLEOTIDE SEQUENCE [LARGE SCALE GENOMIC DNA]</scope>
    <source>
        <strain evidence="16">DSM 26914 / JCM 13377 / KCTC 12554 / HTCC2601</strain>
    </source>
</reference>
<dbReference type="GO" id="GO:0009425">
    <property type="term" value="C:bacterial-type flagellum basal body"/>
    <property type="evidence" value="ECO:0007669"/>
    <property type="project" value="UniProtKB-SubCell"/>
</dbReference>
<dbReference type="GO" id="GO:0071973">
    <property type="term" value="P:bacterial-type flagellum-dependent cell motility"/>
    <property type="evidence" value="ECO:0007669"/>
    <property type="project" value="InterPro"/>
</dbReference>
<keyword evidence="9" id="KW-0975">Bacterial flagellum</keyword>
<evidence type="ECO:0000256" key="1">
    <source>
        <dbReference type="ARBA" id="ARBA00004117"/>
    </source>
</evidence>
<dbReference type="GeneID" id="92505561"/>
<dbReference type="GO" id="GO:0005886">
    <property type="term" value="C:plasma membrane"/>
    <property type="evidence" value="ECO:0007669"/>
    <property type="project" value="UniProtKB-SubCell"/>
</dbReference>
<dbReference type="GO" id="GO:0006935">
    <property type="term" value="P:chemotaxis"/>
    <property type="evidence" value="ECO:0007669"/>
    <property type="project" value="UniProtKB-KW"/>
</dbReference>
<feature type="domain" description="Flagellar motor switch protein FliG N-terminal" evidence="14">
    <location>
        <begin position="25"/>
        <end position="125"/>
    </location>
</feature>
<dbReference type="Pfam" id="PF14841">
    <property type="entry name" value="FliG_M"/>
    <property type="match status" value="1"/>
</dbReference>
<dbReference type="AlphaFoldDB" id="Q0FMH6"/>
<dbReference type="HOGENOM" id="CLU_047835_1_1_5"/>
<gene>
    <name evidence="15" type="primary">fliG</name>
    <name evidence="15" type="ORF">R2601_00480</name>
</gene>